<keyword evidence="2" id="KW-0472">Membrane</keyword>
<dbReference type="InterPro" id="IPR025738">
    <property type="entry name" value="BatD"/>
</dbReference>
<keyword evidence="2" id="KW-0812">Transmembrane</keyword>
<proteinExistence type="predicted"/>
<feature type="region of interest" description="Disordered" evidence="1">
    <location>
        <begin position="591"/>
        <end position="611"/>
    </location>
</feature>
<sequence>MVVHRPDFLSALKAALVLALIAWQPAGWTQSQATAEVAISVDKNPIAANDTFILTLTVNQLVNDSAWRPQDVLDDLQVLGSSSSRSTQIINGETSEQTTFNTIIRAPDTAGDYTIGPVELLGATSNSIVLEVLAAADSEQLLDQRKAFMRVELNRSQAYVQEQVQLTAKLYLAANLHSGNIIPPKLEDADIRQVGRDSETTEIINGRKFQVFSRDFVVIPQRSGEQVIRGPLFQGQINVNSNRTLFPSFSSTESITTAAENLTLNVLPIPADWPEQSEWLPAEIVTLSVSVGSEGGDQEQGSAEQYSQGEPISLTYRLTAVGPLPDQFPRLDELVSALKIVGASVYPEAPESAVNQRNGRMVSQQTVRVAVIPHQAGELMIPALPVVWFNTQLRERDTATAPAQRFSIVASAGNQATLPEETQATGAAGQDASSTAITDTSAEQRDTLNEQQDSTLPFISQLKFWQILTVVFAALWLMTLLWALWRRQQVVAQPEQMPQDNEAPQQELRAIKHACMRDDASAVELLLKRWSRRHLGVATSQLTSIADYYGHAPLRSQLEHLQRCRFAAGDYNWHEGKALWRALQSALKSAEQNAKANQQSSDLPPLYPNSN</sequence>
<dbReference type="RefSeq" id="WP_126761163.1">
    <property type="nucleotide sequence ID" value="NZ_JBHLTZ010000004.1"/>
</dbReference>
<feature type="compositionally biased region" description="Polar residues" evidence="1">
    <location>
        <begin position="420"/>
        <end position="441"/>
    </location>
</feature>
<protein>
    <recommendedName>
        <fullName evidence="3">DUF7939 domain-containing protein</fullName>
    </recommendedName>
</protein>
<dbReference type="PANTHER" id="PTHR40940">
    <property type="entry name" value="PROTEIN BATD-RELATED"/>
    <property type="match status" value="1"/>
</dbReference>
<accession>A0A432XZF8</accession>
<feature type="domain" description="DUF7939" evidence="3">
    <location>
        <begin position="506"/>
        <end position="589"/>
    </location>
</feature>
<gene>
    <name evidence="4" type="ORF">CWI69_01265</name>
</gene>
<dbReference type="InterPro" id="IPR057699">
    <property type="entry name" value="DUF7939"/>
</dbReference>
<keyword evidence="2" id="KW-1133">Transmembrane helix</keyword>
<feature type="region of interest" description="Disordered" evidence="1">
    <location>
        <begin position="420"/>
        <end position="449"/>
    </location>
</feature>
<evidence type="ECO:0000313" key="4">
    <source>
        <dbReference type="EMBL" id="RUO54087.1"/>
    </source>
</evidence>
<evidence type="ECO:0000256" key="2">
    <source>
        <dbReference type="SAM" id="Phobius"/>
    </source>
</evidence>
<organism evidence="4 5">
    <name type="scientific">Pseudidiomarina halophila</name>
    <dbReference type="NCBI Taxonomy" id="1449799"/>
    <lineage>
        <taxon>Bacteria</taxon>
        <taxon>Pseudomonadati</taxon>
        <taxon>Pseudomonadota</taxon>
        <taxon>Gammaproteobacteria</taxon>
        <taxon>Alteromonadales</taxon>
        <taxon>Idiomarinaceae</taxon>
        <taxon>Pseudidiomarina</taxon>
    </lineage>
</organism>
<name>A0A432XZF8_9GAMM</name>
<evidence type="ECO:0000313" key="5">
    <source>
        <dbReference type="Proteomes" id="UP000287198"/>
    </source>
</evidence>
<dbReference type="EMBL" id="PIPW01000001">
    <property type="protein sequence ID" value="RUO54087.1"/>
    <property type="molecule type" value="Genomic_DNA"/>
</dbReference>
<keyword evidence="5" id="KW-1185">Reference proteome</keyword>
<feature type="transmembrane region" description="Helical" evidence="2">
    <location>
        <begin position="464"/>
        <end position="485"/>
    </location>
</feature>
<comment type="caution">
    <text evidence="4">The sequence shown here is derived from an EMBL/GenBank/DDBJ whole genome shotgun (WGS) entry which is preliminary data.</text>
</comment>
<evidence type="ECO:0000259" key="3">
    <source>
        <dbReference type="Pfam" id="PF25607"/>
    </source>
</evidence>
<dbReference type="Pfam" id="PF25607">
    <property type="entry name" value="DUF7939"/>
    <property type="match status" value="1"/>
</dbReference>
<dbReference type="Pfam" id="PF13584">
    <property type="entry name" value="BatD"/>
    <property type="match status" value="2"/>
</dbReference>
<evidence type="ECO:0000256" key="1">
    <source>
        <dbReference type="SAM" id="MobiDB-lite"/>
    </source>
</evidence>
<reference evidence="5" key="1">
    <citation type="journal article" date="2018" name="Front. Microbiol.">
        <title>Genome-Based Analysis Reveals the Taxonomy and Diversity of the Family Idiomarinaceae.</title>
        <authorList>
            <person name="Liu Y."/>
            <person name="Lai Q."/>
            <person name="Shao Z."/>
        </authorList>
    </citation>
    <scope>NUCLEOTIDE SEQUENCE [LARGE SCALE GENOMIC DNA]</scope>
    <source>
        <strain evidence="5">BH195</strain>
    </source>
</reference>
<dbReference type="AlphaFoldDB" id="A0A432XZF8"/>
<dbReference type="Proteomes" id="UP000287198">
    <property type="component" value="Unassembled WGS sequence"/>
</dbReference>
<dbReference type="OrthoDB" id="5293418at2"/>
<dbReference type="PANTHER" id="PTHR40940:SF1">
    <property type="entry name" value="PROTEIN BATD"/>
    <property type="match status" value="1"/>
</dbReference>